<comment type="caution">
    <text evidence="2">The sequence shown here is derived from an EMBL/GenBank/DDBJ whole genome shotgun (WGS) entry which is preliminary data.</text>
</comment>
<organism evidence="2 3">
    <name type="scientific">Edaphochlamys debaryana</name>
    <dbReference type="NCBI Taxonomy" id="47281"/>
    <lineage>
        <taxon>Eukaryota</taxon>
        <taxon>Viridiplantae</taxon>
        <taxon>Chlorophyta</taxon>
        <taxon>core chlorophytes</taxon>
        <taxon>Chlorophyceae</taxon>
        <taxon>CS clade</taxon>
        <taxon>Chlamydomonadales</taxon>
        <taxon>Chlamydomonadales incertae sedis</taxon>
        <taxon>Edaphochlamys</taxon>
    </lineage>
</organism>
<dbReference type="Proteomes" id="UP000612055">
    <property type="component" value="Unassembled WGS sequence"/>
</dbReference>
<dbReference type="EMBL" id="JAEHOE010000019">
    <property type="protein sequence ID" value="KAG2496284.1"/>
    <property type="molecule type" value="Genomic_DNA"/>
</dbReference>
<evidence type="ECO:0000313" key="2">
    <source>
        <dbReference type="EMBL" id="KAG2496284.1"/>
    </source>
</evidence>
<gene>
    <name evidence="2" type="ORF">HYH03_005517</name>
</gene>
<feature type="compositionally biased region" description="Low complexity" evidence="1">
    <location>
        <begin position="122"/>
        <end position="135"/>
    </location>
</feature>
<evidence type="ECO:0000313" key="3">
    <source>
        <dbReference type="Proteomes" id="UP000612055"/>
    </source>
</evidence>
<feature type="region of interest" description="Disordered" evidence="1">
    <location>
        <begin position="103"/>
        <end position="149"/>
    </location>
</feature>
<feature type="region of interest" description="Disordered" evidence="1">
    <location>
        <begin position="1"/>
        <end position="23"/>
    </location>
</feature>
<proteinExistence type="predicted"/>
<feature type="compositionally biased region" description="Low complexity" evidence="1">
    <location>
        <begin position="7"/>
        <end position="19"/>
    </location>
</feature>
<feature type="region of interest" description="Disordered" evidence="1">
    <location>
        <begin position="169"/>
        <end position="203"/>
    </location>
</feature>
<dbReference type="AlphaFoldDB" id="A0A836C275"/>
<name>A0A836C275_9CHLO</name>
<reference evidence="2" key="1">
    <citation type="journal article" date="2020" name="bioRxiv">
        <title>Comparative genomics of Chlamydomonas.</title>
        <authorList>
            <person name="Craig R.J."/>
            <person name="Hasan A.R."/>
            <person name="Ness R.W."/>
            <person name="Keightley P.D."/>
        </authorList>
    </citation>
    <scope>NUCLEOTIDE SEQUENCE</scope>
    <source>
        <strain evidence="2">CCAP 11/70</strain>
    </source>
</reference>
<accession>A0A836C275</accession>
<keyword evidence="3" id="KW-1185">Reference proteome</keyword>
<evidence type="ECO:0000256" key="1">
    <source>
        <dbReference type="SAM" id="MobiDB-lite"/>
    </source>
</evidence>
<feature type="compositionally biased region" description="Low complexity" evidence="1">
    <location>
        <begin position="194"/>
        <end position="203"/>
    </location>
</feature>
<protein>
    <submittedName>
        <fullName evidence="2">Uncharacterized protein</fullName>
    </submittedName>
</protein>
<sequence length="203" mass="20889">MDATCNSPLSPHSPLSPSPRLGSFTARRVPRRQFGSPRASVNDVAAVVIWGPAAVAVAADDIAEAANAAADTADLVMCVPWSPRAAHGLAALDTCLTPIDGPAWAGRAAPPPPPVPSDSWQEPLPDDLFSLSSSDESGEWGRRGGGAVEGAVEDSGLAAFAKVVSSELCSKGRMARRVPRSWGGSPPLPPQPQQHPQLPLAAA</sequence>